<accession>A0AAN9JTB0</accession>
<dbReference type="Proteomes" id="UP001367508">
    <property type="component" value="Unassembled WGS sequence"/>
</dbReference>
<proteinExistence type="predicted"/>
<keyword evidence="2" id="KW-1185">Reference proteome</keyword>
<evidence type="ECO:0000313" key="1">
    <source>
        <dbReference type="EMBL" id="KAK7304778.1"/>
    </source>
</evidence>
<name>A0AAN9JTB0_CANGL</name>
<dbReference type="AlphaFoldDB" id="A0AAN9JTB0"/>
<reference evidence="1 2" key="1">
    <citation type="submission" date="2024-01" db="EMBL/GenBank/DDBJ databases">
        <title>The genomes of 5 underutilized Papilionoideae crops provide insights into root nodulation and disease resistanc.</title>
        <authorList>
            <person name="Jiang F."/>
        </authorList>
    </citation>
    <scope>NUCLEOTIDE SEQUENCE [LARGE SCALE GENOMIC DNA]</scope>
    <source>
        <strain evidence="1">LVBAO_FW01</strain>
        <tissue evidence="1">Leaves</tissue>
    </source>
</reference>
<sequence>MMLAKAFSGYLDPMLLGRSNTSSALERDLVGIRVPIVKLIPHSSFSIFFCHYSYLHHNHGRILLHTFCSFLKQNSKTHQLSLCKRRLLICFVSLFGGTMHHKGTQGMR</sequence>
<dbReference type="EMBL" id="JAYMYQ010000011">
    <property type="protein sequence ID" value="KAK7304778.1"/>
    <property type="molecule type" value="Genomic_DNA"/>
</dbReference>
<organism evidence="1 2">
    <name type="scientific">Canavalia gladiata</name>
    <name type="common">Sword bean</name>
    <name type="synonym">Dolichos gladiatus</name>
    <dbReference type="NCBI Taxonomy" id="3824"/>
    <lineage>
        <taxon>Eukaryota</taxon>
        <taxon>Viridiplantae</taxon>
        <taxon>Streptophyta</taxon>
        <taxon>Embryophyta</taxon>
        <taxon>Tracheophyta</taxon>
        <taxon>Spermatophyta</taxon>
        <taxon>Magnoliopsida</taxon>
        <taxon>eudicotyledons</taxon>
        <taxon>Gunneridae</taxon>
        <taxon>Pentapetalae</taxon>
        <taxon>rosids</taxon>
        <taxon>fabids</taxon>
        <taxon>Fabales</taxon>
        <taxon>Fabaceae</taxon>
        <taxon>Papilionoideae</taxon>
        <taxon>50 kb inversion clade</taxon>
        <taxon>NPAAA clade</taxon>
        <taxon>indigoferoid/millettioid clade</taxon>
        <taxon>Phaseoleae</taxon>
        <taxon>Canavalia</taxon>
    </lineage>
</organism>
<comment type="caution">
    <text evidence="1">The sequence shown here is derived from an EMBL/GenBank/DDBJ whole genome shotgun (WGS) entry which is preliminary data.</text>
</comment>
<evidence type="ECO:0000313" key="2">
    <source>
        <dbReference type="Proteomes" id="UP001367508"/>
    </source>
</evidence>
<protein>
    <submittedName>
        <fullName evidence="1">Uncharacterized protein</fullName>
    </submittedName>
</protein>
<gene>
    <name evidence="1" type="ORF">VNO77_42665</name>
</gene>